<reference evidence="3 4" key="2">
    <citation type="submission" date="2024-07" db="EMBL/GenBank/DDBJ databases">
        <authorList>
            <person name="Akdeniz Z."/>
        </authorList>
    </citation>
    <scope>NUCLEOTIDE SEQUENCE [LARGE SCALE GENOMIC DNA]</scope>
</reference>
<sequence length="104" mass="12268">MSLQQCIRQVYEASVSQTHVCRWCRFSSCDQVEVTGHRIIRQQTRDSTAQLDSHSKSKQEESSKHVQRQYSDIQSFIILLEILWKLRHSAFKAKLYFTTTYPTV</sequence>
<accession>A0AA86P3D9</accession>
<dbReference type="Proteomes" id="UP001642409">
    <property type="component" value="Unassembled WGS sequence"/>
</dbReference>
<organism evidence="2">
    <name type="scientific">Hexamita inflata</name>
    <dbReference type="NCBI Taxonomy" id="28002"/>
    <lineage>
        <taxon>Eukaryota</taxon>
        <taxon>Metamonada</taxon>
        <taxon>Diplomonadida</taxon>
        <taxon>Hexamitidae</taxon>
        <taxon>Hexamitinae</taxon>
        <taxon>Hexamita</taxon>
    </lineage>
</organism>
<protein>
    <submittedName>
        <fullName evidence="3">Hypothetical_protein</fullName>
    </submittedName>
</protein>
<keyword evidence="4" id="KW-1185">Reference proteome</keyword>
<evidence type="ECO:0000313" key="4">
    <source>
        <dbReference type="Proteomes" id="UP001642409"/>
    </source>
</evidence>
<dbReference type="EMBL" id="CAXDID020000458">
    <property type="protein sequence ID" value="CAL6093405.1"/>
    <property type="molecule type" value="Genomic_DNA"/>
</dbReference>
<name>A0AA86P3D9_9EUKA</name>
<proteinExistence type="predicted"/>
<feature type="region of interest" description="Disordered" evidence="1">
    <location>
        <begin position="41"/>
        <end position="68"/>
    </location>
</feature>
<feature type="compositionally biased region" description="Polar residues" evidence="1">
    <location>
        <begin position="41"/>
        <end position="52"/>
    </location>
</feature>
<comment type="caution">
    <text evidence="2">The sequence shown here is derived from an EMBL/GenBank/DDBJ whole genome shotgun (WGS) entry which is preliminary data.</text>
</comment>
<gene>
    <name evidence="2" type="ORF">HINF_LOCUS17800</name>
    <name evidence="3" type="ORF">HINF_LOCUS66973</name>
</gene>
<evidence type="ECO:0000313" key="2">
    <source>
        <dbReference type="EMBL" id="CAI9930155.1"/>
    </source>
</evidence>
<dbReference type="AlphaFoldDB" id="A0AA86P3D9"/>
<feature type="compositionally biased region" description="Basic and acidic residues" evidence="1">
    <location>
        <begin position="53"/>
        <end position="64"/>
    </location>
</feature>
<reference evidence="2" key="1">
    <citation type="submission" date="2023-06" db="EMBL/GenBank/DDBJ databases">
        <authorList>
            <person name="Kurt Z."/>
        </authorList>
    </citation>
    <scope>NUCLEOTIDE SEQUENCE</scope>
</reference>
<dbReference type="EMBL" id="CATOUU010000452">
    <property type="protein sequence ID" value="CAI9930155.1"/>
    <property type="molecule type" value="Genomic_DNA"/>
</dbReference>
<evidence type="ECO:0000256" key="1">
    <source>
        <dbReference type="SAM" id="MobiDB-lite"/>
    </source>
</evidence>
<evidence type="ECO:0000313" key="3">
    <source>
        <dbReference type="EMBL" id="CAL6093405.1"/>
    </source>
</evidence>